<sequence length="95" mass="11236">MIILGVGLLTIHSYKNNLNEEIVKYLAEKGYSQNEILKVYTEFGKLPLVSTTVIFQDEVNARYFYRKENGRIYQYSCAPLRGVDPEYKYKHEEKY</sequence>
<proteinExistence type="predicted"/>
<dbReference type="AlphaFoldDB" id="A0A098M4D4"/>
<reference evidence="1 2" key="2">
    <citation type="submission" date="2014-10" db="EMBL/GenBank/DDBJ databases">
        <title>Comparative genomics of the Paenibacillus odorifer group.</title>
        <authorList>
            <person name="Tsai Y.-C."/>
            <person name="Martin N."/>
            <person name="Korlach J."/>
            <person name="Wiedmann M."/>
        </authorList>
    </citation>
    <scope>NUCLEOTIDE SEQUENCE [LARGE SCALE GENOMIC DNA]</scope>
    <source>
        <strain evidence="1 2">DSM 18334</strain>
    </source>
</reference>
<comment type="caution">
    <text evidence="1">The sequence shown here is derived from an EMBL/GenBank/DDBJ whole genome shotgun (WGS) entry which is preliminary data.</text>
</comment>
<evidence type="ECO:0008006" key="3">
    <source>
        <dbReference type="Google" id="ProtNLM"/>
    </source>
</evidence>
<keyword evidence="2" id="KW-1185">Reference proteome</keyword>
<accession>A0A098M4D4</accession>
<evidence type="ECO:0000313" key="2">
    <source>
        <dbReference type="Proteomes" id="UP000029734"/>
    </source>
</evidence>
<dbReference type="eggNOG" id="ENOG50334YU">
    <property type="taxonomic scope" value="Bacteria"/>
</dbReference>
<protein>
    <recommendedName>
        <fullName evidence="3">DUF3139 domain-containing protein</fullName>
    </recommendedName>
</protein>
<reference evidence="1 2" key="1">
    <citation type="submission" date="2014-08" db="EMBL/GenBank/DDBJ databases">
        <authorList>
            <person name="den Bakker H.C."/>
        </authorList>
    </citation>
    <scope>NUCLEOTIDE SEQUENCE [LARGE SCALE GENOMIC DNA]</scope>
    <source>
        <strain evidence="1 2">DSM 18334</strain>
    </source>
</reference>
<dbReference type="Proteomes" id="UP000029734">
    <property type="component" value="Unassembled WGS sequence"/>
</dbReference>
<gene>
    <name evidence="1" type="ORF">PWYN_22680</name>
</gene>
<dbReference type="EMBL" id="JQCR01000003">
    <property type="protein sequence ID" value="KGE17415.1"/>
    <property type="molecule type" value="Genomic_DNA"/>
</dbReference>
<evidence type="ECO:0000313" key="1">
    <source>
        <dbReference type="EMBL" id="KGE17415.1"/>
    </source>
</evidence>
<name>A0A098M4D4_9BACL</name>
<organism evidence="1 2">
    <name type="scientific">Paenibacillus wynnii</name>
    <dbReference type="NCBI Taxonomy" id="268407"/>
    <lineage>
        <taxon>Bacteria</taxon>
        <taxon>Bacillati</taxon>
        <taxon>Bacillota</taxon>
        <taxon>Bacilli</taxon>
        <taxon>Bacillales</taxon>
        <taxon>Paenibacillaceae</taxon>
        <taxon>Paenibacillus</taxon>
    </lineage>
</organism>